<dbReference type="eggNOG" id="ENOG5033JW1">
    <property type="taxonomic scope" value="Bacteria"/>
</dbReference>
<sequence length="128" mass="14681">MDKICVLDENKKCTNCGECDKCDLNPDKICDNCGRCLNPDNAKTRSILIDNIIDDENPVNAEAILEEEILNDYDDNYVEDGEHKEIEIEFIEDVDGLNEILNNEDKRKKFINETSPGLFALKKDRLNK</sequence>
<evidence type="ECO:0000313" key="2">
    <source>
        <dbReference type="Proteomes" id="UP000000814"/>
    </source>
</evidence>
<dbReference type="AlphaFoldDB" id="Q97I24"/>
<dbReference type="STRING" id="272562.CA_C1831"/>
<dbReference type="OrthoDB" id="1938377at2"/>
<keyword evidence="2" id="KW-1185">Reference proteome</keyword>
<name>Q97I24_CLOAB</name>
<dbReference type="HOGENOM" id="CLU_145908_0_0_9"/>
<dbReference type="GeneID" id="44998324"/>
<dbReference type="KEGG" id="cac:CA_C1831"/>
<protein>
    <submittedName>
        <fullName evidence="1">Protein containing Zn-finger domain</fullName>
    </submittedName>
</protein>
<dbReference type="Proteomes" id="UP000000814">
    <property type="component" value="Chromosome"/>
</dbReference>
<dbReference type="EMBL" id="AE001437">
    <property type="protein sequence ID" value="AAK79795.1"/>
    <property type="molecule type" value="Genomic_DNA"/>
</dbReference>
<accession>Q97I24</accession>
<reference evidence="1 2" key="1">
    <citation type="journal article" date="2001" name="J. Bacteriol.">
        <title>Genome sequence and comparative analysis of the solvent-producing bacterium Clostridium acetobutylicum.</title>
        <authorList>
            <person name="Nolling J."/>
            <person name="Breton G."/>
            <person name="Omelchenko M.V."/>
            <person name="Makarova K.S."/>
            <person name="Zeng Q."/>
            <person name="Gibson R."/>
            <person name="Lee H.M."/>
            <person name="Dubois J."/>
            <person name="Qiu D."/>
            <person name="Hitti J."/>
            <person name="Wolf Y.I."/>
            <person name="Tatusov R.L."/>
            <person name="Sabathe F."/>
            <person name="Doucette-Stamm L."/>
            <person name="Soucaille P."/>
            <person name="Daly M.J."/>
            <person name="Bennett G.N."/>
            <person name="Koonin E.V."/>
            <person name="Smith D.R."/>
        </authorList>
    </citation>
    <scope>NUCLEOTIDE SEQUENCE [LARGE SCALE GENOMIC DNA]</scope>
    <source>
        <strain evidence="2">ATCC 824 / DSM 792 / JCM 1419 / LMG 5710 / VKM B-1787</strain>
    </source>
</reference>
<evidence type="ECO:0000313" key="1">
    <source>
        <dbReference type="EMBL" id="AAK79795.1"/>
    </source>
</evidence>
<dbReference type="PIR" id="H97125">
    <property type="entry name" value="H97125"/>
</dbReference>
<gene>
    <name evidence="1" type="ordered locus">CA_C1831</name>
</gene>
<dbReference type="PATRIC" id="fig|272562.8.peg.2036"/>
<organism evidence="1 2">
    <name type="scientific">Clostridium acetobutylicum (strain ATCC 824 / DSM 792 / JCM 1419 / IAM 19013 / LMG 5710 / NBRC 13948 / NRRL B-527 / VKM B-1787 / 2291 / W)</name>
    <dbReference type="NCBI Taxonomy" id="272562"/>
    <lineage>
        <taxon>Bacteria</taxon>
        <taxon>Bacillati</taxon>
        <taxon>Bacillota</taxon>
        <taxon>Clostridia</taxon>
        <taxon>Eubacteriales</taxon>
        <taxon>Clostridiaceae</taxon>
        <taxon>Clostridium</taxon>
    </lineage>
</organism>
<dbReference type="RefSeq" id="WP_010965136.1">
    <property type="nucleotide sequence ID" value="NC_003030.1"/>
</dbReference>
<proteinExistence type="predicted"/>